<sequence>RGLDSNSLGLAWIDLATGDFFTVDVKPNQLATQLARTDPREILICTGDELVQVCLKDVYSERSSGAGYVPAITRESRELFDTWISPDVCDSLGRAAVTASSLEFLDKCDVHNSLFTDHHALTTLEYCQMLIDAAELTKLEYNACRALLNYILKTQIGLLPPVQPPVRYDVDSTVKMSNSTIQNLELVRPIFSSRLDYTIVSGSSSSFEPGGGSSGQRRSANTVLAQINRTRTHAGSRLLVEQLLSPSTSADIINSRLDLVEFFVAHPFTKGMVHQTLVLIRDAQRAVHKLSLNCGGPADMLSIASTLVGVAKIKKAISRAIIAEGGGGSEGMDPGRELGDCLREAAQKERSLHPLDSLAEKIQAMIIDPNEPPTSKESTMPDGETSDSRDVGE</sequence>
<dbReference type="Proteomes" id="UP001145114">
    <property type="component" value="Unassembled WGS sequence"/>
</dbReference>
<proteinExistence type="predicted"/>
<reference evidence="1" key="1">
    <citation type="submission" date="2022-06" db="EMBL/GenBank/DDBJ databases">
        <title>Phylogenomic reconstructions and comparative analyses of Kickxellomycotina fungi.</title>
        <authorList>
            <person name="Reynolds N.K."/>
            <person name="Stajich J.E."/>
            <person name="Barry K."/>
            <person name="Grigoriev I.V."/>
            <person name="Crous P."/>
            <person name="Smith M.E."/>
        </authorList>
    </citation>
    <scope>NUCLEOTIDE SEQUENCE</scope>
    <source>
        <strain evidence="1">RSA 2271</strain>
    </source>
</reference>
<keyword evidence="2" id="KW-1185">Reference proteome</keyword>
<comment type="caution">
    <text evidence="1">The sequence shown here is derived from an EMBL/GenBank/DDBJ whole genome shotgun (WGS) entry which is preliminary data.</text>
</comment>
<organism evidence="1 2">
    <name type="scientific">Spiromyces aspiralis</name>
    <dbReference type="NCBI Taxonomy" id="68401"/>
    <lineage>
        <taxon>Eukaryota</taxon>
        <taxon>Fungi</taxon>
        <taxon>Fungi incertae sedis</taxon>
        <taxon>Zoopagomycota</taxon>
        <taxon>Kickxellomycotina</taxon>
        <taxon>Kickxellomycetes</taxon>
        <taxon>Kickxellales</taxon>
        <taxon>Kickxellaceae</taxon>
        <taxon>Spiromyces</taxon>
    </lineage>
</organism>
<dbReference type="EMBL" id="JAMZIH010007627">
    <property type="protein sequence ID" value="KAJ1672927.1"/>
    <property type="molecule type" value="Genomic_DNA"/>
</dbReference>
<gene>
    <name evidence="1" type="primary">msh1_2</name>
    <name evidence="1" type="ORF">EV182_006220</name>
</gene>
<accession>A0ACC1HCC2</accession>
<evidence type="ECO:0000313" key="2">
    <source>
        <dbReference type="Proteomes" id="UP001145114"/>
    </source>
</evidence>
<feature type="non-terminal residue" evidence="1">
    <location>
        <position position="1"/>
    </location>
</feature>
<evidence type="ECO:0000313" key="1">
    <source>
        <dbReference type="EMBL" id="KAJ1672927.1"/>
    </source>
</evidence>
<name>A0ACC1HCC2_9FUNG</name>
<protein>
    <submittedName>
        <fullName evidence="1">MutS protein 1</fullName>
    </submittedName>
</protein>
<feature type="non-terminal residue" evidence="1">
    <location>
        <position position="393"/>
    </location>
</feature>